<dbReference type="Gene3D" id="3.20.20.190">
    <property type="entry name" value="Phosphatidylinositol (PI) phosphodiesterase"/>
    <property type="match status" value="1"/>
</dbReference>
<dbReference type="SUPFAM" id="SSF51695">
    <property type="entry name" value="PLC-like phosphodiesterases"/>
    <property type="match status" value="1"/>
</dbReference>
<dbReference type="InterPro" id="IPR044236">
    <property type="entry name" value="GDPD4"/>
</dbReference>
<dbReference type="InterPro" id="IPR017946">
    <property type="entry name" value="PLC-like_Pdiesterase_TIM-brl"/>
</dbReference>
<dbReference type="EMBL" id="SDMP01000019">
    <property type="protein sequence ID" value="RYQ87005.1"/>
    <property type="molecule type" value="Genomic_DNA"/>
</dbReference>
<dbReference type="EC" id="3.1.4.46" evidence="1"/>
<keyword evidence="2" id="KW-0319">Glycerol metabolism</keyword>
<dbReference type="GO" id="GO:0006629">
    <property type="term" value="P:lipid metabolic process"/>
    <property type="evidence" value="ECO:0007669"/>
    <property type="project" value="InterPro"/>
</dbReference>
<evidence type="ECO:0000313" key="6">
    <source>
        <dbReference type="Proteomes" id="UP000289738"/>
    </source>
</evidence>
<organism evidence="5 6">
    <name type="scientific">Arachis hypogaea</name>
    <name type="common">Peanut</name>
    <dbReference type="NCBI Taxonomy" id="3818"/>
    <lineage>
        <taxon>Eukaryota</taxon>
        <taxon>Viridiplantae</taxon>
        <taxon>Streptophyta</taxon>
        <taxon>Embryophyta</taxon>
        <taxon>Tracheophyta</taxon>
        <taxon>Spermatophyta</taxon>
        <taxon>Magnoliopsida</taxon>
        <taxon>eudicotyledons</taxon>
        <taxon>Gunneridae</taxon>
        <taxon>Pentapetalae</taxon>
        <taxon>rosids</taxon>
        <taxon>fabids</taxon>
        <taxon>Fabales</taxon>
        <taxon>Fabaceae</taxon>
        <taxon>Papilionoideae</taxon>
        <taxon>50 kb inversion clade</taxon>
        <taxon>dalbergioids sensu lato</taxon>
        <taxon>Dalbergieae</taxon>
        <taxon>Pterocarpus clade</taxon>
        <taxon>Arachis</taxon>
    </lineage>
</organism>
<name>A0A444XBC2_ARAHY</name>
<evidence type="ECO:0000256" key="1">
    <source>
        <dbReference type="ARBA" id="ARBA00012247"/>
    </source>
</evidence>
<evidence type="ECO:0000313" key="5">
    <source>
        <dbReference type="EMBL" id="RYQ87005.1"/>
    </source>
</evidence>
<evidence type="ECO:0000256" key="2">
    <source>
        <dbReference type="ARBA" id="ARBA00022798"/>
    </source>
</evidence>
<comment type="caution">
    <text evidence="5">The sequence shown here is derived from an EMBL/GenBank/DDBJ whole genome shotgun (WGS) entry which is preliminary data.</text>
</comment>
<protein>
    <recommendedName>
        <fullName evidence="1">glycerophosphodiester phosphodiesterase</fullName>
        <ecNumber evidence="1">3.1.4.46</ecNumber>
    </recommendedName>
</protein>
<dbReference type="PROSITE" id="PS51704">
    <property type="entry name" value="GP_PDE"/>
    <property type="match status" value="1"/>
</dbReference>
<dbReference type="AlphaFoldDB" id="A0A444XBC2"/>
<proteinExistence type="predicted"/>
<accession>A0A444XBC2</accession>
<sequence length="322" mass="35922">MSTLIGGRSRSTARSGRRSSSSRQLRILIACLALLAILPPIFFHLRVRRLHRIHLAKCAWLHQPPLVCAHGGDSSVAPSNTMAAYVSALNSKVDCIEIDVSRSSDGVLFALHDRDLHRFSPNATSKVGHLTSNQIRELGASLHSPDKLKDQSIPTIQDALMLTANSVRQIILDIKVGPPFYEKGLARDILSIVSLENTVCQNCLVWCKSDNLVRDVIKLSSEITVGYIVMKEPSTGARTNLLRMKGAEVVGVYHPLIDEKLMRVLHRRKKKVYAWTVDDVESMQRMLFEHVDAVVTGNPTLLQRLMQDTRTQCLEEGYSLPQ</sequence>
<evidence type="ECO:0000256" key="3">
    <source>
        <dbReference type="ARBA" id="ARBA00047512"/>
    </source>
</evidence>
<reference evidence="5 6" key="1">
    <citation type="submission" date="2019-01" db="EMBL/GenBank/DDBJ databases">
        <title>Sequencing of cultivated peanut Arachis hypogaea provides insights into genome evolution and oil improvement.</title>
        <authorList>
            <person name="Chen X."/>
        </authorList>
    </citation>
    <scope>NUCLEOTIDE SEQUENCE [LARGE SCALE GENOMIC DNA]</scope>
    <source>
        <strain evidence="6">cv. Fuhuasheng</strain>
        <tissue evidence="5">Leaves</tissue>
    </source>
</reference>
<comment type="catalytic activity">
    <reaction evidence="3">
        <text>a sn-glycero-3-phosphodiester + H2O = an alcohol + sn-glycerol 3-phosphate + H(+)</text>
        <dbReference type="Rhea" id="RHEA:12969"/>
        <dbReference type="ChEBI" id="CHEBI:15377"/>
        <dbReference type="ChEBI" id="CHEBI:15378"/>
        <dbReference type="ChEBI" id="CHEBI:30879"/>
        <dbReference type="ChEBI" id="CHEBI:57597"/>
        <dbReference type="ChEBI" id="CHEBI:83408"/>
        <dbReference type="EC" id="3.1.4.46"/>
    </reaction>
</comment>
<dbReference type="GO" id="GO:0006071">
    <property type="term" value="P:glycerol metabolic process"/>
    <property type="evidence" value="ECO:0007669"/>
    <property type="project" value="UniProtKB-KW"/>
</dbReference>
<dbReference type="PANTHER" id="PTHR47449">
    <property type="entry name" value="GLYCEROPHOSPHODIESTER PHOSPHODIESTERASE GDPD4"/>
    <property type="match status" value="1"/>
</dbReference>
<dbReference type="PANTHER" id="PTHR47449:SF2">
    <property type="entry name" value="GLYCEROPHOSPHODIESTER PHOSPHODIESTERASE GDPD4"/>
    <property type="match status" value="1"/>
</dbReference>
<keyword evidence="6" id="KW-1185">Reference proteome</keyword>
<dbReference type="InterPro" id="IPR030395">
    <property type="entry name" value="GP_PDE_dom"/>
</dbReference>
<feature type="domain" description="GP-PDE" evidence="4">
    <location>
        <begin position="65"/>
        <end position="306"/>
    </location>
</feature>
<evidence type="ECO:0000259" key="4">
    <source>
        <dbReference type="PROSITE" id="PS51704"/>
    </source>
</evidence>
<dbReference type="Pfam" id="PF03009">
    <property type="entry name" value="GDPD"/>
    <property type="match status" value="1"/>
</dbReference>
<dbReference type="STRING" id="3818.A0A444XBC2"/>
<gene>
    <name evidence="5" type="ORF">Ahy_B09g094500</name>
</gene>
<dbReference type="Proteomes" id="UP000289738">
    <property type="component" value="Chromosome B09"/>
</dbReference>
<dbReference type="CDD" id="cd08556">
    <property type="entry name" value="GDPD"/>
    <property type="match status" value="1"/>
</dbReference>
<dbReference type="GO" id="GO:0008889">
    <property type="term" value="F:glycerophosphodiester phosphodiesterase activity"/>
    <property type="evidence" value="ECO:0007669"/>
    <property type="project" value="UniProtKB-EC"/>
</dbReference>